<name>A0A3B0X918_9ZZZZ</name>
<reference evidence="1" key="1">
    <citation type="submission" date="2018-06" db="EMBL/GenBank/DDBJ databases">
        <authorList>
            <person name="Zhirakovskaya E."/>
        </authorList>
    </citation>
    <scope>NUCLEOTIDE SEQUENCE</scope>
</reference>
<sequence>MNTLSLTEISAAALLSASRDYRPDCGKGSTSYRMLGAISLKKQLGRFVWGVVVGCFG</sequence>
<accession>A0A3B0X918</accession>
<proteinExistence type="predicted"/>
<protein>
    <submittedName>
        <fullName evidence="1">Uncharacterized protein</fullName>
    </submittedName>
</protein>
<organism evidence="1">
    <name type="scientific">hydrothermal vent metagenome</name>
    <dbReference type="NCBI Taxonomy" id="652676"/>
    <lineage>
        <taxon>unclassified sequences</taxon>
        <taxon>metagenomes</taxon>
        <taxon>ecological metagenomes</taxon>
    </lineage>
</organism>
<dbReference type="EMBL" id="UOFG01000226">
    <property type="protein sequence ID" value="VAW64261.1"/>
    <property type="molecule type" value="Genomic_DNA"/>
</dbReference>
<gene>
    <name evidence="1" type="ORF">MNBD_GAMMA11-2430</name>
</gene>
<dbReference type="AlphaFoldDB" id="A0A3B0X918"/>
<evidence type="ECO:0000313" key="1">
    <source>
        <dbReference type="EMBL" id="VAW64261.1"/>
    </source>
</evidence>